<evidence type="ECO:0000313" key="2">
    <source>
        <dbReference type="Proteomes" id="UP001432322"/>
    </source>
</evidence>
<keyword evidence="2" id="KW-1185">Reference proteome</keyword>
<reference evidence="1" key="1">
    <citation type="submission" date="2023-10" db="EMBL/GenBank/DDBJ databases">
        <title>Genome assembly of Pristionchus species.</title>
        <authorList>
            <person name="Yoshida K."/>
            <person name="Sommer R.J."/>
        </authorList>
    </citation>
    <scope>NUCLEOTIDE SEQUENCE</scope>
    <source>
        <strain evidence="1">RS5133</strain>
    </source>
</reference>
<dbReference type="EMBL" id="BTSY01000005">
    <property type="protein sequence ID" value="GMT30699.1"/>
    <property type="molecule type" value="Genomic_DNA"/>
</dbReference>
<evidence type="ECO:0000313" key="1">
    <source>
        <dbReference type="EMBL" id="GMT30699.1"/>
    </source>
</evidence>
<dbReference type="Proteomes" id="UP001432322">
    <property type="component" value="Unassembled WGS sequence"/>
</dbReference>
<sequence length="156" mass="18248">IEDISRLAVVKSILSPVKFVEGAPCWLKATQECSERTDNEQYLSFYFYCNEESSYDLWTADLIFALTILNTDPTKNITPMREAPRIRLRISGSSERCDIADRRKESSRQQALPCTAFARFRHDVLPSVHRKRKNRNRYGGYFARRMITFSQRKTNI</sequence>
<evidence type="ECO:0008006" key="3">
    <source>
        <dbReference type="Google" id="ProtNLM"/>
    </source>
</evidence>
<gene>
    <name evidence="1" type="ORF">PFISCL1PPCAC_21996</name>
</gene>
<feature type="non-terminal residue" evidence="1">
    <location>
        <position position="1"/>
    </location>
</feature>
<dbReference type="Gene3D" id="2.60.210.10">
    <property type="entry name" value="Apoptosis, Tumor Necrosis Factor Receptor Associated Protein 2, Chain A"/>
    <property type="match status" value="1"/>
</dbReference>
<dbReference type="InterPro" id="IPR008974">
    <property type="entry name" value="TRAF-like"/>
</dbReference>
<organism evidence="1 2">
    <name type="scientific">Pristionchus fissidentatus</name>
    <dbReference type="NCBI Taxonomy" id="1538716"/>
    <lineage>
        <taxon>Eukaryota</taxon>
        <taxon>Metazoa</taxon>
        <taxon>Ecdysozoa</taxon>
        <taxon>Nematoda</taxon>
        <taxon>Chromadorea</taxon>
        <taxon>Rhabditida</taxon>
        <taxon>Rhabditina</taxon>
        <taxon>Diplogasteromorpha</taxon>
        <taxon>Diplogasteroidea</taxon>
        <taxon>Neodiplogasteridae</taxon>
        <taxon>Pristionchus</taxon>
    </lineage>
</organism>
<proteinExistence type="predicted"/>
<protein>
    <recommendedName>
        <fullName evidence="3">PH domain-containing protein</fullName>
    </recommendedName>
</protein>
<accession>A0AAV5WLQ3</accession>
<comment type="caution">
    <text evidence="1">The sequence shown here is derived from an EMBL/GenBank/DDBJ whole genome shotgun (WGS) entry which is preliminary data.</text>
</comment>
<dbReference type="AlphaFoldDB" id="A0AAV5WLQ3"/>
<feature type="non-terminal residue" evidence="1">
    <location>
        <position position="156"/>
    </location>
</feature>
<name>A0AAV5WLQ3_9BILA</name>